<dbReference type="GO" id="GO:0005737">
    <property type="term" value="C:cytoplasm"/>
    <property type="evidence" value="ECO:0007669"/>
    <property type="project" value="UniProtKB-ARBA"/>
</dbReference>
<name>A0AAJ0XFN0_HALSE</name>
<dbReference type="PROSITE" id="PS01169">
    <property type="entry name" value="RIBOSOMAL_L21"/>
    <property type="match status" value="1"/>
</dbReference>
<keyword evidence="4 6" id="KW-0689">Ribosomal protein</keyword>
<dbReference type="PANTHER" id="PTHR21349:SF0">
    <property type="entry name" value="LARGE RIBOSOMAL SUBUNIT PROTEIN BL21M"/>
    <property type="match status" value="1"/>
</dbReference>
<accession>A0AAJ0XFN0</accession>
<dbReference type="GO" id="GO:0005840">
    <property type="term" value="C:ribosome"/>
    <property type="evidence" value="ECO:0007669"/>
    <property type="project" value="UniProtKB-KW"/>
</dbReference>
<protein>
    <recommendedName>
        <fullName evidence="6">Large ribosomal subunit protein bL21</fullName>
    </recommendedName>
</protein>
<comment type="caution">
    <text evidence="8">The sequence shown here is derived from an EMBL/GenBank/DDBJ whole genome shotgun (WGS) entry which is preliminary data.</text>
</comment>
<dbReference type="RefSeq" id="WP_201244725.1">
    <property type="nucleotide sequence ID" value="NZ_NHSF01000051.1"/>
</dbReference>
<comment type="subunit">
    <text evidence="6">Part of the 50S ribosomal subunit. Contacts protein L20.</text>
</comment>
<keyword evidence="5 6" id="KW-0687">Ribonucleoprotein</keyword>
<sequence>MYAIIETGGKQYRVAEGDLVTVEKLDVDQGATLDMPRVLMLADGDSVQLGKPYLDGAKVTAEVAAHGKHDKVRIIKFKRRKHHMKRQGHRQPFTQLKITAISNG</sequence>
<evidence type="ECO:0000256" key="4">
    <source>
        <dbReference type="ARBA" id="ARBA00022980"/>
    </source>
</evidence>
<reference evidence="8" key="2">
    <citation type="journal article" date="2020" name="Microorganisms">
        <title>Osmotic Adaptation and Compatible Solute Biosynthesis of Phototrophic Bacteria as Revealed from Genome Analyses.</title>
        <authorList>
            <person name="Imhoff J.F."/>
            <person name="Rahn T."/>
            <person name="Kunzel S."/>
            <person name="Keller A."/>
            <person name="Neulinger S.C."/>
        </authorList>
    </citation>
    <scope>NUCLEOTIDE SEQUENCE</scope>
    <source>
        <strain evidence="8">DSM 4395</strain>
    </source>
</reference>
<keyword evidence="3 6" id="KW-0694">RNA-binding</keyword>
<dbReference type="HAMAP" id="MF_01363">
    <property type="entry name" value="Ribosomal_bL21"/>
    <property type="match status" value="1"/>
</dbReference>
<dbReference type="InterPro" id="IPR001787">
    <property type="entry name" value="Ribosomal_bL21"/>
</dbReference>
<evidence type="ECO:0000256" key="7">
    <source>
        <dbReference type="RuleBase" id="RU000562"/>
    </source>
</evidence>
<dbReference type="InterPro" id="IPR018258">
    <property type="entry name" value="Ribosomal_bL21_CS"/>
</dbReference>
<dbReference type="Proteomes" id="UP001296967">
    <property type="component" value="Unassembled WGS sequence"/>
</dbReference>
<dbReference type="GO" id="GO:0003735">
    <property type="term" value="F:structural constituent of ribosome"/>
    <property type="evidence" value="ECO:0007669"/>
    <property type="project" value="InterPro"/>
</dbReference>
<evidence type="ECO:0000256" key="2">
    <source>
        <dbReference type="ARBA" id="ARBA00022730"/>
    </source>
</evidence>
<dbReference type="Pfam" id="PF00829">
    <property type="entry name" value="Ribosomal_L21p"/>
    <property type="match status" value="1"/>
</dbReference>
<evidence type="ECO:0000256" key="5">
    <source>
        <dbReference type="ARBA" id="ARBA00023274"/>
    </source>
</evidence>
<evidence type="ECO:0000313" key="8">
    <source>
        <dbReference type="EMBL" id="MBK5930301.1"/>
    </source>
</evidence>
<dbReference type="EMBL" id="NHSF01000051">
    <property type="protein sequence ID" value="MBK5930301.1"/>
    <property type="molecule type" value="Genomic_DNA"/>
</dbReference>
<comment type="similarity">
    <text evidence="1 6 7">Belongs to the bacterial ribosomal protein bL21 family.</text>
</comment>
<dbReference type="AlphaFoldDB" id="A0AAJ0XFN0"/>
<reference evidence="8" key="1">
    <citation type="submission" date="2017-05" db="EMBL/GenBank/DDBJ databases">
        <authorList>
            <person name="Imhoff J.F."/>
            <person name="Rahn T."/>
            <person name="Kuenzel S."/>
            <person name="Neulinger S.C."/>
        </authorList>
    </citation>
    <scope>NUCLEOTIDE SEQUENCE</scope>
    <source>
        <strain evidence="8">DSM 4395</strain>
    </source>
</reference>
<dbReference type="InterPro" id="IPR028909">
    <property type="entry name" value="bL21-like"/>
</dbReference>
<evidence type="ECO:0000256" key="6">
    <source>
        <dbReference type="HAMAP-Rule" id="MF_01363"/>
    </source>
</evidence>
<keyword evidence="2 6" id="KW-0699">rRNA-binding</keyword>
<keyword evidence="9" id="KW-1185">Reference proteome</keyword>
<dbReference type="GO" id="GO:0006412">
    <property type="term" value="P:translation"/>
    <property type="evidence" value="ECO:0007669"/>
    <property type="project" value="UniProtKB-UniRule"/>
</dbReference>
<evidence type="ECO:0000256" key="3">
    <source>
        <dbReference type="ARBA" id="ARBA00022884"/>
    </source>
</evidence>
<dbReference type="NCBIfam" id="TIGR00061">
    <property type="entry name" value="L21"/>
    <property type="match status" value="1"/>
</dbReference>
<dbReference type="GO" id="GO:1990904">
    <property type="term" value="C:ribonucleoprotein complex"/>
    <property type="evidence" value="ECO:0007669"/>
    <property type="project" value="UniProtKB-KW"/>
</dbReference>
<dbReference type="SUPFAM" id="SSF141091">
    <property type="entry name" value="L21p-like"/>
    <property type="match status" value="1"/>
</dbReference>
<organism evidence="8 9">
    <name type="scientific">Halochromatium salexigens</name>
    <name type="common">Chromatium salexigens</name>
    <dbReference type="NCBI Taxonomy" id="49447"/>
    <lineage>
        <taxon>Bacteria</taxon>
        <taxon>Pseudomonadati</taxon>
        <taxon>Pseudomonadota</taxon>
        <taxon>Gammaproteobacteria</taxon>
        <taxon>Chromatiales</taxon>
        <taxon>Chromatiaceae</taxon>
        <taxon>Halochromatium</taxon>
    </lineage>
</organism>
<comment type="function">
    <text evidence="6 7">This protein binds to 23S rRNA in the presence of protein L20.</text>
</comment>
<evidence type="ECO:0000256" key="1">
    <source>
        <dbReference type="ARBA" id="ARBA00008563"/>
    </source>
</evidence>
<evidence type="ECO:0000313" key="9">
    <source>
        <dbReference type="Proteomes" id="UP001296967"/>
    </source>
</evidence>
<dbReference type="InterPro" id="IPR036164">
    <property type="entry name" value="bL21-like_sf"/>
</dbReference>
<proteinExistence type="inferred from homology"/>
<dbReference type="GO" id="GO:0019843">
    <property type="term" value="F:rRNA binding"/>
    <property type="evidence" value="ECO:0007669"/>
    <property type="project" value="UniProtKB-UniRule"/>
</dbReference>
<gene>
    <name evidence="6" type="primary">rplU</name>
    <name evidence="8" type="ORF">CCR82_07140</name>
</gene>
<dbReference type="PANTHER" id="PTHR21349">
    <property type="entry name" value="50S RIBOSOMAL PROTEIN L21"/>
    <property type="match status" value="1"/>
</dbReference>